<dbReference type="AlphaFoldDB" id="A0A538T159"/>
<dbReference type="PANTHER" id="PTHR10146">
    <property type="entry name" value="PROLINE SYNTHETASE CO-TRANSCRIBED BACTERIAL HOMOLOG PROTEIN"/>
    <property type="match status" value="1"/>
</dbReference>
<feature type="modified residue" description="N6-(pyridoxal phosphate)lysine" evidence="2 3">
    <location>
        <position position="38"/>
    </location>
</feature>
<comment type="cofactor">
    <cofactor evidence="3">
        <name>pyridoxal 5'-phosphate</name>
        <dbReference type="ChEBI" id="CHEBI:597326"/>
    </cofactor>
</comment>
<name>A0A538T159_UNCEI</name>
<dbReference type="GO" id="GO:0030170">
    <property type="term" value="F:pyridoxal phosphate binding"/>
    <property type="evidence" value="ECO:0007669"/>
    <property type="project" value="UniProtKB-UniRule"/>
</dbReference>
<evidence type="ECO:0000313" key="7">
    <source>
        <dbReference type="Proteomes" id="UP000316852"/>
    </source>
</evidence>
<reference evidence="6 7" key="1">
    <citation type="journal article" date="2019" name="Nat. Microbiol.">
        <title>Mediterranean grassland soil C-N compound turnover is dependent on rainfall and depth, and is mediated by genomically divergent microorganisms.</title>
        <authorList>
            <person name="Diamond S."/>
            <person name="Andeer P.F."/>
            <person name="Li Z."/>
            <person name="Crits-Christoph A."/>
            <person name="Burstein D."/>
            <person name="Anantharaman K."/>
            <person name="Lane K.R."/>
            <person name="Thomas B.C."/>
            <person name="Pan C."/>
            <person name="Northen T.R."/>
            <person name="Banfield J.F."/>
        </authorList>
    </citation>
    <scope>NUCLEOTIDE SEQUENCE [LARGE SCALE GENOMIC DNA]</scope>
    <source>
        <strain evidence="6">WS_6</strain>
    </source>
</reference>
<comment type="similarity">
    <text evidence="2 4">Belongs to the pyridoxal phosphate-binding protein YggS/PROSC family.</text>
</comment>
<comment type="caution">
    <text evidence="6">The sequence shown here is derived from an EMBL/GenBank/DDBJ whole genome shotgun (WGS) entry which is preliminary data.</text>
</comment>
<dbReference type="NCBIfam" id="TIGR00044">
    <property type="entry name" value="YggS family pyridoxal phosphate-dependent enzyme"/>
    <property type="match status" value="1"/>
</dbReference>
<comment type="function">
    <text evidence="2">Pyridoxal 5'-phosphate (PLP)-binding protein, which is involved in PLP homeostasis.</text>
</comment>
<keyword evidence="1 2" id="KW-0663">Pyridoxal phosphate</keyword>
<dbReference type="EMBL" id="VBOW01000065">
    <property type="protein sequence ID" value="TMQ57365.1"/>
    <property type="molecule type" value="Genomic_DNA"/>
</dbReference>
<dbReference type="InterPro" id="IPR001608">
    <property type="entry name" value="Ala_racemase_N"/>
</dbReference>
<dbReference type="HAMAP" id="MF_02087">
    <property type="entry name" value="PLP_homeostasis"/>
    <property type="match status" value="1"/>
</dbReference>
<accession>A0A538T159</accession>
<dbReference type="CDD" id="cd00635">
    <property type="entry name" value="PLPDE_III_YBL036c_like"/>
    <property type="match status" value="1"/>
</dbReference>
<dbReference type="FunFam" id="3.20.20.10:FF:000018">
    <property type="entry name" value="Pyridoxal phosphate homeostasis protein"/>
    <property type="match status" value="1"/>
</dbReference>
<dbReference type="Proteomes" id="UP000316852">
    <property type="component" value="Unassembled WGS sequence"/>
</dbReference>
<evidence type="ECO:0000259" key="5">
    <source>
        <dbReference type="Pfam" id="PF01168"/>
    </source>
</evidence>
<sequence length="242" mass="25814">MREDQLADRLDFLRERIAGACARSGRAPASVRLLPVTKGFPAETVRRAIALGLQDFGENRVQEAEEKITAVEPRPRWHLVGHLQSNKAKRAVQLFDVIHSIDSAVIAGEVSKRALQAARKIPCLVEVNTSGDRAKFGVAPERALDLIDVARRLEGLELRGLMTIGPLEGGPGGARRAFQRLARIRRDASGAGLLPADADLSMGMSDDFEIAIEEGATIVRLGTALFGPRPGAAGPGTATGAT</sequence>
<evidence type="ECO:0000256" key="1">
    <source>
        <dbReference type="ARBA" id="ARBA00022898"/>
    </source>
</evidence>
<evidence type="ECO:0000256" key="4">
    <source>
        <dbReference type="RuleBase" id="RU004514"/>
    </source>
</evidence>
<organism evidence="6 7">
    <name type="scientific">Eiseniibacteriota bacterium</name>
    <dbReference type="NCBI Taxonomy" id="2212470"/>
    <lineage>
        <taxon>Bacteria</taxon>
        <taxon>Candidatus Eiseniibacteriota</taxon>
    </lineage>
</organism>
<gene>
    <name evidence="6" type="ORF">E6K76_10520</name>
</gene>
<evidence type="ECO:0000313" key="6">
    <source>
        <dbReference type="EMBL" id="TMQ57365.1"/>
    </source>
</evidence>
<feature type="domain" description="Alanine racemase N-terminal" evidence="5">
    <location>
        <begin position="30"/>
        <end position="230"/>
    </location>
</feature>
<dbReference type="InterPro" id="IPR011078">
    <property type="entry name" value="PyrdxlP_homeostasis"/>
</dbReference>
<evidence type="ECO:0000256" key="3">
    <source>
        <dbReference type="PIRSR" id="PIRSR004848-1"/>
    </source>
</evidence>
<dbReference type="SUPFAM" id="SSF51419">
    <property type="entry name" value="PLP-binding barrel"/>
    <property type="match status" value="1"/>
</dbReference>
<dbReference type="PIRSF" id="PIRSF004848">
    <property type="entry name" value="YBL036c_PLPDEIII"/>
    <property type="match status" value="1"/>
</dbReference>
<dbReference type="Gene3D" id="3.20.20.10">
    <property type="entry name" value="Alanine racemase"/>
    <property type="match status" value="1"/>
</dbReference>
<proteinExistence type="inferred from homology"/>
<dbReference type="InterPro" id="IPR029066">
    <property type="entry name" value="PLP-binding_barrel"/>
</dbReference>
<protein>
    <recommendedName>
        <fullName evidence="2">Pyridoxal phosphate homeostasis protein</fullName>
        <shortName evidence="2">PLP homeostasis protein</shortName>
    </recommendedName>
</protein>
<dbReference type="Pfam" id="PF01168">
    <property type="entry name" value="Ala_racemase_N"/>
    <property type="match status" value="1"/>
</dbReference>
<evidence type="ECO:0000256" key="2">
    <source>
        <dbReference type="HAMAP-Rule" id="MF_02087"/>
    </source>
</evidence>
<dbReference type="PANTHER" id="PTHR10146:SF14">
    <property type="entry name" value="PYRIDOXAL PHOSPHATE HOMEOSTASIS PROTEIN"/>
    <property type="match status" value="1"/>
</dbReference>